<sequence length="97" mass="11088">MPIRSILRIRRGRFFTSISYIFAHHAYTAGKSAIVKLVLPEPVELRFICDRISSYEADTKSSNVSLCSTQNDTEILSNFANLAFFQVEVESKSHIFR</sequence>
<evidence type="ECO:0000313" key="1">
    <source>
        <dbReference type="EMBL" id="GFU18918.1"/>
    </source>
</evidence>
<accession>A0A8X6QH64</accession>
<keyword evidence="2" id="KW-1185">Reference proteome</keyword>
<comment type="caution">
    <text evidence="1">The sequence shown here is derived from an EMBL/GenBank/DDBJ whole genome shotgun (WGS) entry which is preliminary data.</text>
</comment>
<proteinExistence type="predicted"/>
<reference evidence="1" key="1">
    <citation type="submission" date="2020-08" db="EMBL/GenBank/DDBJ databases">
        <title>Multicomponent nature underlies the extraordinary mechanical properties of spider dragline silk.</title>
        <authorList>
            <person name="Kono N."/>
            <person name="Nakamura H."/>
            <person name="Mori M."/>
            <person name="Yoshida Y."/>
            <person name="Ohtoshi R."/>
            <person name="Malay A.D."/>
            <person name="Moran D.A.P."/>
            <person name="Tomita M."/>
            <person name="Numata K."/>
            <person name="Arakawa K."/>
        </authorList>
    </citation>
    <scope>NUCLEOTIDE SEQUENCE</scope>
</reference>
<evidence type="ECO:0000313" key="2">
    <source>
        <dbReference type="Proteomes" id="UP000887013"/>
    </source>
</evidence>
<organism evidence="1 2">
    <name type="scientific">Nephila pilipes</name>
    <name type="common">Giant wood spider</name>
    <name type="synonym">Nephila maculata</name>
    <dbReference type="NCBI Taxonomy" id="299642"/>
    <lineage>
        <taxon>Eukaryota</taxon>
        <taxon>Metazoa</taxon>
        <taxon>Ecdysozoa</taxon>
        <taxon>Arthropoda</taxon>
        <taxon>Chelicerata</taxon>
        <taxon>Arachnida</taxon>
        <taxon>Araneae</taxon>
        <taxon>Araneomorphae</taxon>
        <taxon>Entelegynae</taxon>
        <taxon>Araneoidea</taxon>
        <taxon>Nephilidae</taxon>
        <taxon>Nephila</taxon>
    </lineage>
</organism>
<dbReference type="EMBL" id="BMAW01030951">
    <property type="protein sequence ID" value="GFU18918.1"/>
    <property type="molecule type" value="Genomic_DNA"/>
</dbReference>
<protein>
    <submittedName>
        <fullName evidence="1">Uncharacterized protein</fullName>
    </submittedName>
</protein>
<dbReference type="Proteomes" id="UP000887013">
    <property type="component" value="Unassembled WGS sequence"/>
</dbReference>
<name>A0A8X6QH64_NEPPI</name>
<dbReference type="AlphaFoldDB" id="A0A8X6QH64"/>
<gene>
    <name evidence="1" type="ORF">NPIL_110071</name>
</gene>